<proteinExistence type="predicted"/>
<evidence type="ECO:0000256" key="1">
    <source>
        <dbReference type="SAM" id="SignalP"/>
    </source>
</evidence>
<keyword evidence="1" id="KW-0732">Signal</keyword>
<dbReference type="EMBL" id="GFTR01002726">
    <property type="protein sequence ID" value="JAW13700.1"/>
    <property type="molecule type" value="Transcribed_RNA"/>
</dbReference>
<protein>
    <submittedName>
        <fullName evidence="2">Putative secreted protein</fullName>
    </submittedName>
</protein>
<accession>A0A224XYL9</accession>
<organism evidence="2">
    <name type="scientific">Panstrongylus lignarius</name>
    <dbReference type="NCBI Taxonomy" id="156445"/>
    <lineage>
        <taxon>Eukaryota</taxon>
        <taxon>Metazoa</taxon>
        <taxon>Ecdysozoa</taxon>
        <taxon>Arthropoda</taxon>
        <taxon>Hexapoda</taxon>
        <taxon>Insecta</taxon>
        <taxon>Pterygota</taxon>
        <taxon>Neoptera</taxon>
        <taxon>Paraneoptera</taxon>
        <taxon>Hemiptera</taxon>
        <taxon>Heteroptera</taxon>
        <taxon>Panheteroptera</taxon>
        <taxon>Cimicomorpha</taxon>
        <taxon>Reduviidae</taxon>
        <taxon>Triatominae</taxon>
        <taxon>Panstrongylus</taxon>
    </lineage>
</organism>
<feature type="signal peptide" evidence="1">
    <location>
        <begin position="1"/>
        <end position="15"/>
    </location>
</feature>
<name>A0A224XYL9_9HEMI</name>
<evidence type="ECO:0000313" key="2">
    <source>
        <dbReference type="EMBL" id="JAW13700.1"/>
    </source>
</evidence>
<reference evidence="2" key="1">
    <citation type="journal article" date="2018" name="PLoS Negl. Trop. Dis.">
        <title>An insight into the salivary gland and fat body transcriptome of Panstrongylus lignarius (Hemiptera: Heteroptera), the main vector of Chagas disease in Peru.</title>
        <authorList>
            <person name="Nevoa J.C."/>
            <person name="Mendes M.T."/>
            <person name="da Silva M.V."/>
            <person name="Soares S.C."/>
            <person name="Oliveira C.J.F."/>
            <person name="Ribeiro J.M.C."/>
        </authorList>
    </citation>
    <scope>NUCLEOTIDE SEQUENCE</scope>
</reference>
<sequence>MAFTYLLFLIQLISSELLEEQPVIEPGSGNVLSVDDNMKTLMELSYRRCTVMAYSKFEGLLNFTEIMITKKMDKLQKYMIDINNFDPELNFKNSVLACEFIVDNPGSFHEDKCTANDEARLLCTRCTQRLTCYYRVMVKFLAKDQVTVSTETLNNTESSESQN</sequence>
<feature type="chain" id="PRO_5012917382" evidence="1">
    <location>
        <begin position="16"/>
        <end position="163"/>
    </location>
</feature>
<dbReference type="AlphaFoldDB" id="A0A224XYL9"/>